<feature type="region of interest" description="Disordered" evidence="1">
    <location>
        <begin position="809"/>
        <end position="832"/>
    </location>
</feature>
<feature type="compositionally biased region" description="Low complexity" evidence="1">
    <location>
        <begin position="483"/>
        <end position="496"/>
    </location>
</feature>
<feature type="compositionally biased region" description="Pro residues" evidence="1">
    <location>
        <begin position="21"/>
        <end position="42"/>
    </location>
</feature>
<feature type="compositionally biased region" description="Low complexity" evidence="1">
    <location>
        <begin position="127"/>
        <end position="136"/>
    </location>
</feature>
<dbReference type="EMBL" id="LWDE02000321">
    <property type="protein sequence ID" value="KAE8248845.1"/>
    <property type="molecule type" value="Genomic_DNA"/>
</dbReference>
<feature type="region of interest" description="Disordered" evidence="1">
    <location>
        <begin position="280"/>
        <end position="305"/>
    </location>
</feature>
<feature type="compositionally biased region" description="Polar residues" evidence="1">
    <location>
        <begin position="280"/>
        <end position="304"/>
    </location>
</feature>
<feature type="compositionally biased region" description="Polar residues" evidence="1">
    <location>
        <begin position="67"/>
        <end position="83"/>
    </location>
</feature>
<organism evidence="2 3">
    <name type="scientific">Tilletia controversa</name>
    <name type="common">dwarf bunt fungus</name>
    <dbReference type="NCBI Taxonomy" id="13291"/>
    <lineage>
        <taxon>Eukaryota</taxon>
        <taxon>Fungi</taxon>
        <taxon>Dikarya</taxon>
        <taxon>Basidiomycota</taxon>
        <taxon>Ustilaginomycotina</taxon>
        <taxon>Exobasidiomycetes</taxon>
        <taxon>Tilletiales</taxon>
        <taxon>Tilletiaceae</taxon>
        <taxon>Tilletia</taxon>
    </lineage>
</organism>
<feature type="compositionally biased region" description="Acidic residues" evidence="1">
    <location>
        <begin position="622"/>
        <end position="633"/>
    </location>
</feature>
<feature type="compositionally biased region" description="Polar residues" evidence="1">
    <location>
        <begin position="601"/>
        <end position="611"/>
    </location>
</feature>
<keyword evidence="3" id="KW-1185">Reference proteome</keyword>
<proteinExistence type="predicted"/>
<feature type="compositionally biased region" description="Low complexity" evidence="1">
    <location>
        <begin position="760"/>
        <end position="769"/>
    </location>
</feature>
<feature type="compositionally biased region" description="Basic and acidic residues" evidence="1">
    <location>
        <begin position="175"/>
        <end position="187"/>
    </location>
</feature>
<feature type="compositionally biased region" description="Pro residues" evidence="1">
    <location>
        <begin position="701"/>
        <end position="710"/>
    </location>
</feature>
<feature type="compositionally biased region" description="Low complexity" evidence="1">
    <location>
        <begin position="408"/>
        <end position="431"/>
    </location>
</feature>
<comment type="caution">
    <text evidence="2">The sequence shown here is derived from an EMBL/GenBank/DDBJ whole genome shotgun (WGS) entry which is preliminary data.</text>
</comment>
<evidence type="ECO:0000256" key="1">
    <source>
        <dbReference type="SAM" id="MobiDB-lite"/>
    </source>
</evidence>
<feature type="region of interest" description="Disordered" evidence="1">
    <location>
        <begin position="688"/>
        <end position="785"/>
    </location>
</feature>
<feature type="region of interest" description="Disordered" evidence="1">
    <location>
        <begin position="1"/>
        <end position="234"/>
    </location>
</feature>
<feature type="compositionally biased region" description="Low complexity" evidence="1">
    <location>
        <begin position="211"/>
        <end position="222"/>
    </location>
</feature>
<dbReference type="AlphaFoldDB" id="A0A8X7MUK2"/>
<reference evidence="2" key="1">
    <citation type="submission" date="2016-04" db="EMBL/GenBank/DDBJ databases">
        <authorList>
            <person name="Nguyen H.D."/>
            <person name="Samba Siva P."/>
            <person name="Cullis J."/>
            <person name="Levesque C.A."/>
            <person name="Hambleton S."/>
        </authorList>
    </citation>
    <scope>NUCLEOTIDE SEQUENCE</scope>
    <source>
        <strain evidence="2">DAOMC 236426</strain>
    </source>
</reference>
<feature type="compositionally biased region" description="Low complexity" evidence="1">
    <location>
        <begin position="814"/>
        <end position="832"/>
    </location>
</feature>
<feature type="compositionally biased region" description="Acidic residues" evidence="1">
    <location>
        <begin position="111"/>
        <end position="126"/>
    </location>
</feature>
<protein>
    <submittedName>
        <fullName evidence="2">Uncharacterized protein</fullName>
    </submittedName>
</protein>
<dbReference type="Proteomes" id="UP000077684">
    <property type="component" value="Unassembled WGS sequence"/>
</dbReference>
<gene>
    <name evidence="2" type="ORF">A4X06_0g3502</name>
</gene>
<name>A0A8X7MUK2_9BASI</name>
<feature type="compositionally biased region" description="Low complexity" evidence="1">
    <location>
        <begin position="528"/>
        <end position="542"/>
    </location>
</feature>
<feature type="compositionally biased region" description="Low complexity" evidence="1">
    <location>
        <begin position="43"/>
        <end position="55"/>
    </location>
</feature>
<feature type="compositionally biased region" description="Low complexity" evidence="1">
    <location>
        <begin position="583"/>
        <end position="593"/>
    </location>
</feature>
<feature type="compositionally biased region" description="Acidic residues" evidence="1">
    <location>
        <begin position="392"/>
        <end position="403"/>
    </location>
</feature>
<evidence type="ECO:0000313" key="2">
    <source>
        <dbReference type="EMBL" id="KAE8248845.1"/>
    </source>
</evidence>
<accession>A0A8X7MUK2</accession>
<feature type="region of interest" description="Disordered" evidence="1">
    <location>
        <begin position="325"/>
        <end position="468"/>
    </location>
</feature>
<reference evidence="2" key="2">
    <citation type="journal article" date="2019" name="IMA Fungus">
        <title>Genome sequencing and comparison of five Tilletia species to identify candidate genes for the detection of regulated species infecting wheat.</title>
        <authorList>
            <person name="Nguyen H.D.T."/>
            <person name="Sultana T."/>
            <person name="Kesanakurti P."/>
            <person name="Hambleton S."/>
        </authorList>
    </citation>
    <scope>NUCLEOTIDE SEQUENCE</scope>
    <source>
        <strain evidence="2">DAOMC 236426</strain>
    </source>
</reference>
<feature type="compositionally biased region" description="Low complexity" evidence="1">
    <location>
        <begin position="776"/>
        <end position="785"/>
    </location>
</feature>
<sequence>MDLDDPWADPPRPQQSRASPQPEPEPEPSPPSPVAAPQPVPVPASVAVAVTAPAAETHDDPWGAATAASTEDYSANAWASPTHTPAFPPTWGDDSSPAPHTAHGQQAQEQGEGEEGNDEEEEEVEVQEVQVAVQQEPLKEAPTAGAIKSVFSTLFSSKRTNTDTPPPAPEPEPEPEQHTHTIHRRTDVQPVSLSAYVLGGDSSAAKTNDEPYAPAIAPARSAPAPPPASDTDQIRDQFAGAAQAAISGATNAAASAASAASAATAAAPSAVSRLWGRFSSTTAVSPSSAKPATTKEAQGKNTDWTAGLDALASGVGNVSVTEDKKTAGNLHSDNDDDVWDIFGKPGPSDAAAPASEREGTGSKKTNKTSEIVAGFLNFRIQRPAPGKGTGIFDDDDEEEEEDSHEYGQAQAQAQAQNRRITPPTRPRISSTARAGIERSNTVGSNKSRTRKRTQSSGDGNGRNEGDDAFAALDDAFVFSPTMTSGETLGSSAAAGGLPPPSPSTSSLRPKVGSGRGKGRYAFSRPTVSDSSGAASGAGMPSSNTTSNSLVEAYDVDAVEREVQSGRRRQPSSSAYWDADEEGALSGSGSRSAGVYRDDVVGQSTSKSTTRYVDQPRRLEKAAEDDDDDDDDDGERYGYAPGHPDAQSPSIAFQHQRPIIISQTLAQSQLAAATGAVAVAVAAAGAGAGVAGEVRRSGTPTRLPPPLPAPAPVGALNSSLGRSDSARRAVLPPPPGSMRSTTTTTKADIDTHGLAKGPVPLSSSSSSVLQQGGGGQQQQQQQQQQLLHTGDLFTSSLAPSLVPLRAGPASGAGVSLGAKTGTGTGTTLSKGTGLTADDLSFFEQL</sequence>
<feature type="compositionally biased region" description="Polar residues" evidence="1">
    <location>
        <begin position="150"/>
        <end position="163"/>
    </location>
</feature>
<evidence type="ECO:0000313" key="3">
    <source>
        <dbReference type="Proteomes" id="UP000077684"/>
    </source>
</evidence>
<feature type="region of interest" description="Disordered" evidence="1">
    <location>
        <begin position="481"/>
        <end position="653"/>
    </location>
</feature>